<dbReference type="InterPro" id="IPR001394">
    <property type="entry name" value="Peptidase_C19_UCH"/>
</dbReference>
<dbReference type="GO" id="GO:0004843">
    <property type="term" value="F:cysteine-type deubiquitinase activity"/>
    <property type="evidence" value="ECO:0007669"/>
    <property type="project" value="UniProtKB-EC"/>
</dbReference>
<dbReference type="SMART" id="SM00382">
    <property type="entry name" value="AAA"/>
    <property type="match status" value="1"/>
</dbReference>
<comment type="function">
    <text evidence="9">DNA-dependent ATPase and 5'-3' DNA helicase required for the maintenance of both mitochondrial and nuclear genome stability.</text>
</comment>
<dbReference type="EC" id="5.6.2.3" evidence="9"/>
<dbReference type="InterPro" id="IPR049163">
    <property type="entry name" value="Pif1-like_2B_dom"/>
</dbReference>
<comment type="similarity">
    <text evidence="2">Belongs to the peptidase C19 family.</text>
</comment>
<comment type="subcellular location">
    <subcellularLocation>
        <location evidence="9">Nucleus</location>
    </subcellularLocation>
    <subcellularLocation>
        <location evidence="9">Mitochondrion</location>
    </subcellularLocation>
</comment>
<dbReference type="Gene3D" id="3.30.2230.10">
    <property type="entry name" value="DUSP-like"/>
    <property type="match status" value="1"/>
</dbReference>
<dbReference type="CDD" id="cd18809">
    <property type="entry name" value="SF1_C_RecD"/>
    <property type="match status" value="1"/>
</dbReference>
<dbReference type="PANTHER" id="PTHR21646:SF24">
    <property type="entry name" value="UBIQUITIN CARBOXYL-TERMINAL HYDROLASE"/>
    <property type="match status" value="1"/>
</dbReference>
<dbReference type="GO" id="GO:0000723">
    <property type="term" value="P:telomere maintenance"/>
    <property type="evidence" value="ECO:0007669"/>
    <property type="project" value="InterPro"/>
</dbReference>
<feature type="region of interest" description="Disordered" evidence="10">
    <location>
        <begin position="2038"/>
        <end position="2098"/>
    </location>
</feature>
<evidence type="ECO:0000259" key="12">
    <source>
        <dbReference type="PROSITE" id="PS51283"/>
    </source>
</evidence>
<comment type="caution">
    <text evidence="13">The sequence shown here is derived from an EMBL/GenBank/DDBJ whole genome shotgun (WGS) entry which is preliminary data.</text>
</comment>
<sequence>MALNTWYAVYHPDSLSTVLRSLIEVHTALKACPSAQVELCKSYEQARQWLEGRKSPNRRLTIQSPSIIRYRSARIQASSPYTVRFSRGSSSGSPNKSTTREIGIRNAGTPEKPIPGAFPLDPTSSSNPAQAESGYEGDTSSGSLGSCDLESESSFILGKAGETGTGVVAALEQKESTCMNLEGSSGDSDPFGDIPLGLAKNAPRLTPLITVEPGSRIAKWPSGGTAPTGTDAHEVSPKWLPPPTPPTPSPIVLSQEQQDVLDRVCAGESLFFTGAAGTGKSVLLREIIKALGGPSSTVAVTASTGIAALNIGGKTLHSFAGLGLGNGPRYVLIARAKNTRRVRRRWERTEVLIIDEVSMVGARWFDDLEAIARSLRDDSLPFGGIQLIACGDFFQLPPVPDPDEVARGVRAGFAFEAKSWNRCIPTSISLTQVFRQKQPEFIRMLNDMRLGHISDASNDLFMSLSRPLIYEDGIQPTEIFPLRRMVSDRNQQELDRLEGPLFTFTGRDAYLFDMNGEKIEPQVGKMILDRIVPFSIELKVGAQVMCTRNLRDVGLVNGSLGKLVSFMTPGQARGMRETQGDARDDTLQPEPFIRIVGDSERVEGNYRNRFEYEGENWPVVQYTNGTRVVMVPVEFTSERPDGETQASRKQVPLILAWALTIHKAQGQTLDRVKVDLNGTFEKGQAYVALSRCTTLEGLQVRNYSPAYVVAHPRWSRMLDEYETRLDTLVYAPPRTPQYGGRRALASSPISSSSTPEDEWGSDEEDIAIRMYHSEDSNCMQNINGVEVAIGWLGACGNFGMVSSSPGSPQIPSLKRARSDTGASGSMSPKRTNSVMDDGQDVVDAGNAPQTDDGGIDEYMRTQETDEADIGLASMATLEDERDTLSGIEQYQMVSNLAKMPLELGTTWYVVASKWLRRWEAATGGVPSKDILSPSTLGPVDNSGIVHPATSALLPDLAINEDYDVLPDAAWDKLVKWCVLLSLLYSANVSRYGKPPFPLPRDVVSFSGETRVEVYPPVFRVYLLLSNGDIPVSPSRLDISSIDHLSVLSARAANCLQIPSDKLYRVWNMPSNIPISNGIRASDIERGTLVPIPYDSRTPLSDFVKISDILAVETQSSGQWLLDYASVASVPETEPDPETPPPIFGRNPDYFTSLLEKTKAKPATAAPDPAPLQATSRFKNSITNFTFRGKSPAPAAQRGTMGLQNLGNTCFMNSALQCLCHIPELEEYFLSGLYRHELNFDNPLGMQGQIANVFGALLHHLYPGEAQQTSSKGYGWGSSSSSYAPREFKQTIGRFAPAFSGYQQHDTQEFLGFLLDGLHEDLNRVLKKPYVEKPEWPEEGGGRDMELKIARDTWEGYKRRNDSIIVDLFQGMYKSTLVCPECSKVSITFDPFMYLTLPLPVTKTWRHTILYVPWDPTKPSLAVEIEVPKDSSYGHLKKLFGRWFNVEPENLLAAEVWSHKFYKFYDDYMNLTELAEKDTLVVYELPVPLKSIAKPPPSSSFMFSRPNANTSGRSTPNPNAAQAPFLIPVFHASVGQRNSTFGVPFFVVLTPAEASSKESIYKAVVERCARWTKNQSNLWRYRGKNPTQNVDEELEEVVAKIEPEAVESEAVVTEIRPDGIEEGEMKVEVVPDVDMSAPGSPRSIADEAKCEASEDSGVEVSREDGEPEEDPFEIIAPQDELFELKLFHSSTTTGIETGFNMNPSSARFVEWVTREKAAAAAAAATAGSDVESEDGESGSAVLVPPVRVPAPLLKPTDALVCQWPQTMQSHFFSPEDSLFDSWDPYIHPEVTALREAQSKSRSGRRSIDIDDCLNEFTKEEQLGEDDLWYCPRCKKHQQATKKFELWSAPDILVVHLKRFSNARAMRDKIDALVEFPIRGLDLGRRVGEGGEPGAYIYDLFAVDEHMGGLGGGHYRAYARNPGDGEWYHFDDSYVTKSSAEDSVNSNAYLLFYRRRSSSAQKAIEKVKARLGPTGDSPTTCKIDDMLAEPVVRASSPADGAPPSFDEAELDTLVDPSCSLRYHSTEMDYDSIVPSTTYNHSVGPYRSAPGGSDDDPPVTNTNTPSVGSSASVEVGYDSSSEKDLDNIGSPDSGFTPSMGGVKVEVTTTVVNDGTTDESKIV</sequence>
<dbReference type="GO" id="GO:0005634">
    <property type="term" value="C:nucleus"/>
    <property type="evidence" value="ECO:0007669"/>
    <property type="project" value="UniProtKB-SubCell"/>
</dbReference>
<dbReference type="InterPro" id="IPR003593">
    <property type="entry name" value="AAA+_ATPase"/>
</dbReference>
<dbReference type="Proteomes" id="UP000383932">
    <property type="component" value="Unassembled WGS sequence"/>
</dbReference>
<dbReference type="SMART" id="SM00695">
    <property type="entry name" value="DUSP"/>
    <property type="match status" value="1"/>
</dbReference>
<feature type="compositionally biased region" description="Low complexity" evidence="10">
    <location>
        <begin position="84"/>
        <end position="93"/>
    </location>
</feature>
<keyword evidence="6" id="KW-0788">Thiol protease</keyword>
<feature type="region of interest" description="Disordered" evidence="10">
    <location>
        <begin position="803"/>
        <end position="840"/>
    </location>
</feature>
<keyword evidence="9" id="KW-0227">DNA damage</keyword>
<feature type="region of interest" description="Disordered" evidence="10">
    <location>
        <begin position="736"/>
        <end position="761"/>
    </location>
</feature>
<dbReference type="Pfam" id="PF21530">
    <property type="entry name" value="Pif1_2B_dom"/>
    <property type="match status" value="1"/>
</dbReference>
<dbReference type="GO" id="GO:0043139">
    <property type="term" value="F:5'-3' DNA helicase activity"/>
    <property type="evidence" value="ECO:0007669"/>
    <property type="project" value="UniProtKB-UniRule"/>
</dbReference>
<evidence type="ECO:0000256" key="4">
    <source>
        <dbReference type="ARBA" id="ARBA00022786"/>
    </source>
</evidence>
<keyword evidence="9" id="KW-0347">Helicase</keyword>
<dbReference type="InterPro" id="IPR018200">
    <property type="entry name" value="USP_CS"/>
</dbReference>
<evidence type="ECO:0000313" key="13">
    <source>
        <dbReference type="EMBL" id="KAB5591227.1"/>
    </source>
</evidence>
<reference evidence="13 14" key="1">
    <citation type="journal article" date="2019" name="Fungal Biol. Biotechnol.">
        <title>Draft genome sequence of fastidious pathogen Ceratobasidium theobromae, which causes vascular-streak dieback in Theobroma cacao.</title>
        <authorList>
            <person name="Ali S.S."/>
            <person name="Asman A."/>
            <person name="Shao J."/>
            <person name="Firmansyah A.P."/>
            <person name="Susilo A.W."/>
            <person name="Rosmana A."/>
            <person name="McMahon P."/>
            <person name="Junaid M."/>
            <person name="Guest D."/>
            <person name="Kheng T.Y."/>
            <person name="Meinhardt L.W."/>
            <person name="Bailey B.A."/>
        </authorList>
    </citation>
    <scope>NUCLEOTIDE SEQUENCE [LARGE SCALE GENOMIC DNA]</scope>
    <source>
        <strain evidence="13 14">CT2</strain>
    </source>
</reference>
<dbReference type="InterPro" id="IPR028889">
    <property type="entry name" value="USP"/>
</dbReference>
<comment type="catalytic activity">
    <reaction evidence="1">
        <text>Thiol-dependent hydrolysis of ester, thioester, amide, peptide and isopeptide bonds formed by the C-terminal Gly of ubiquitin (a 76-residue protein attached to proteins as an intracellular targeting signal).</text>
        <dbReference type="EC" id="3.4.19.12"/>
    </reaction>
</comment>
<keyword evidence="5 9" id="KW-0378">Hydrolase</keyword>
<dbReference type="SUPFAM" id="SSF52540">
    <property type="entry name" value="P-loop containing nucleoside triphosphate hydrolases"/>
    <property type="match status" value="2"/>
</dbReference>
<dbReference type="GO" id="GO:0016579">
    <property type="term" value="P:protein deubiquitination"/>
    <property type="evidence" value="ECO:0007669"/>
    <property type="project" value="InterPro"/>
</dbReference>
<feature type="binding site" evidence="9">
    <location>
        <begin position="274"/>
        <end position="281"/>
    </location>
    <ligand>
        <name>ATP</name>
        <dbReference type="ChEBI" id="CHEBI:30616"/>
    </ligand>
</feature>
<comment type="catalytic activity">
    <reaction evidence="9">
        <text>ATP + H2O = ADP + phosphate + H(+)</text>
        <dbReference type="Rhea" id="RHEA:13065"/>
        <dbReference type="ChEBI" id="CHEBI:15377"/>
        <dbReference type="ChEBI" id="CHEBI:15378"/>
        <dbReference type="ChEBI" id="CHEBI:30616"/>
        <dbReference type="ChEBI" id="CHEBI:43474"/>
        <dbReference type="ChEBI" id="CHEBI:456216"/>
        <dbReference type="EC" id="5.6.2.3"/>
    </reaction>
</comment>
<dbReference type="PANTHER" id="PTHR21646">
    <property type="entry name" value="UBIQUITIN CARBOXYL-TERMINAL HYDROLASE"/>
    <property type="match status" value="1"/>
</dbReference>
<dbReference type="PROSITE" id="PS50235">
    <property type="entry name" value="USP_3"/>
    <property type="match status" value="1"/>
</dbReference>
<dbReference type="GO" id="GO:0005739">
    <property type="term" value="C:mitochondrion"/>
    <property type="evidence" value="ECO:0007669"/>
    <property type="project" value="UniProtKB-SubCell"/>
</dbReference>
<dbReference type="PROSITE" id="PS00973">
    <property type="entry name" value="USP_2"/>
    <property type="match status" value="1"/>
</dbReference>
<dbReference type="HAMAP" id="MF_03176">
    <property type="entry name" value="PIF1"/>
    <property type="match status" value="1"/>
</dbReference>
<dbReference type="GO" id="GO:0006508">
    <property type="term" value="P:proteolysis"/>
    <property type="evidence" value="ECO:0007669"/>
    <property type="project" value="UniProtKB-KW"/>
</dbReference>
<dbReference type="Gene3D" id="3.40.50.300">
    <property type="entry name" value="P-loop containing nucleotide triphosphate hydrolases"/>
    <property type="match status" value="1"/>
</dbReference>
<dbReference type="InterPro" id="IPR050185">
    <property type="entry name" value="Ub_carboxyl-term_hydrolase"/>
</dbReference>
<feature type="compositionally biased region" description="Polar residues" evidence="10">
    <location>
        <begin position="820"/>
        <end position="834"/>
    </location>
</feature>
<keyword evidence="9" id="KW-0234">DNA repair</keyword>
<dbReference type="PROSITE" id="PS00972">
    <property type="entry name" value="USP_1"/>
    <property type="match status" value="1"/>
</dbReference>
<dbReference type="CDD" id="cd02674">
    <property type="entry name" value="Peptidase_C19R"/>
    <property type="match status" value="1"/>
</dbReference>
<evidence type="ECO:0000256" key="10">
    <source>
        <dbReference type="SAM" id="MobiDB-lite"/>
    </source>
</evidence>
<evidence type="ECO:0000256" key="7">
    <source>
        <dbReference type="ARBA" id="ARBA00023128"/>
    </source>
</evidence>
<dbReference type="InterPro" id="IPR035927">
    <property type="entry name" value="DUSP-like_sf"/>
</dbReference>
<keyword evidence="4" id="KW-0833">Ubl conjugation pathway</keyword>
<comment type="caution">
    <text evidence="9">Lacks conserved residue(s) required for the propagation of feature annotation.</text>
</comment>
<keyword evidence="9" id="KW-0067">ATP-binding</keyword>
<evidence type="ECO:0000256" key="6">
    <source>
        <dbReference type="ARBA" id="ARBA00022807"/>
    </source>
</evidence>
<dbReference type="Pfam" id="PF00443">
    <property type="entry name" value="UCH"/>
    <property type="match status" value="1"/>
</dbReference>
<dbReference type="InterPro" id="IPR006615">
    <property type="entry name" value="Pept_C19_DUSP"/>
</dbReference>
<evidence type="ECO:0000256" key="2">
    <source>
        <dbReference type="ARBA" id="ARBA00009085"/>
    </source>
</evidence>
<keyword evidence="9" id="KW-0547">Nucleotide-binding</keyword>
<name>A0A5N5QIV7_9AGAM</name>
<evidence type="ECO:0000256" key="9">
    <source>
        <dbReference type="HAMAP-Rule" id="MF_03176"/>
    </source>
</evidence>
<dbReference type="GO" id="GO:0005524">
    <property type="term" value="F:ATP binding"/>
    <property type="evidence" value="ECO:0007669"/>
    <property type="project" value="UniProtKB-UniRule"/>
</dbReference>
<dbReference type="InterPro" id="IPR038765">
    <property type="entry name" value="Papain-like_cys_pep_sf"/>
</dbReference>
<dbReference type="InterPro" id="IPR010285">
    <property type="entry name" value="DNA_helicase_pif1-like_DEAD"/>
</dbReference>
<dbReference type="InterPro" id="IPR048293">
    <property type="entry name" value="PIF1_RRM3_pfh1"/>
</dbReference>
<dbReference type="PROSITE" id="PS51283">
    <property type="entry name" value="DUSP"/>
    <property type="match status" value="1"/>
</dbReference>
<accession>A0A5N5QIV7</accession>
<dbReference type="InterPro" id="IPR027417">
    <property type="entry name" value="P-loop_NTPase"/>
</dbReference>
<dbReference type="Pfam" id="PF05970">
    <property type="entry name" value="PIF1"/>
    <property type="match status" value="1"/>
</dbReference>
<keyword evidence="3" id="KW-0645">Protease</keyword>
<evidence type="ECO:0000256" key="8">
    <source>
        <dbReference type="ARBA" id="ARBA00023172"/>
    </source>
</evidence>
<feature type="region of interest" description="Disordered" evidence="10">
    <location>
        <begin position="82"/>
        <end position="147"/>
    </location>
</feature>
<evidence type="ECO:0000256" key="3">
    <source>
        <dbReference type="ARBA" id="ARBA00022670"/>
    </source>
</evidence>
<dbReference type="GO" id="GO:0006281">
    <property type="term" value="P:DNA repair"/>
    <property type="evidence" value="ECO:0007669"/>
    <property type="project" value="UniProtKB-UniRule"/>
</dbReference>
<keyword evidence="14" id="KW-1185">Reference proteome</keyword>
<evidence type="ECO:0000256" key="5">
    <source>
        <dbReference type="ARBA" id="ARBA00022801"/>
    </source>
</evidence>
<feature type="region of interest" description="Disordered" evidence="10">
    <location>
        <begin position="216"/>
        <end position="235"/>
    </location>
</feature>
<organism evidence="13 14">
    <name type="scientific">Ceratobasidium theobromae</name>
    <dbReference type="NCBI Taxonomy" id="1582974"/>
    <lineage>
        <taxon>Eukaryota</taxon>
        <taxon>Fungi</taxon>
        <taxon>Dikarya</taxon>
        <taxon>Basidiomycota</taxon>
        <taxon>Agaricomycotina</taxon>
        <taxon>Agaricomycetes</taxon>
        <taxon>Cantharellales</taxon>
        <taxon>Ceratobasidiaceae</taxon>
        <taxon>Ceratobasidium</taxon>
    </lineage>
</organism>
<dbReference type="SUPFAM" id="SSF54001">
    <property type="entry name" value="Cysteine proteinases"/>
    <property type="match status" value="1"/>
</dbReference>
<keyword evidence="9" id="KW-0539">Nucleus</keyword>
<dbReference type="GO" id="GO:0003677">
    <property type="term" value="F:DNA binding"/>
    <property type="evidence" value="ECO:0007669"/>
    <property type="project" value="UniProtKB-KW"/>
</dbReference>
<comment type="cofactor">
    <cofactor evidence="9">
        <name>Mg(2+)</name>
        <dbReference type="ChEBI" id="CHEBI:18420"/>
    </cofactor>
</comment>
<keyword evidence="8 9" id="KW-0233">DNA recombination</keyword>
<comment type="subunit">
    <text evidence="9">Monomer.</text>
</comment>
<dbReference type="CDD" id="cd18037">
    <property type="entry name" value="DEXSc_Pif1_like"/>
    <property type="match status" value="1"/>
</dbReference>
<dbReference type="SUPFAM" id="SSF143791">
    <property type="entry name" value="DUSP-like"/>
    <property type="match status" value="1"/>
</dbReference>
<dbReference type="Gene3D" id="3.90.70.10">
    <property type="entry name" value="Cysteine proteinases"/>
    <property type="match status" value="2"/>
</dbReference>
<protein>
    <recommendedName>
        <fullName evidence="9">ATP-dependent DNA helicase PIF1</fullName>
        <ecNumber evidence="9">5.6.2.3</ecNumber>
    </recommendedName>
    <alternativeName>
        <fullName evidence="9">DNA 5'-3' helicase PIF1</fullName>
    </alternativeName>
    <alternativeName>
        <fullName evidence="9">DNA repair and recombination helicase PIF1</fullName>
    </alternativeName>
</protein>
<evidence type="ECO:0000256" key="1">
    <source>
        <dbReference type="ARBA" id="ARBA00000707"/>
    </source>
</evidence>
<feature type="region of interest" description="Disordered" evidence="10">
    <location>
        <begin position="1632"/>
        <end position="1668"/>
    </location>
</feature>
<dbReference type="EMBL" id="SSOP01000116">
    <property type="protein sequence ID" value="KAB5591227.1"/>
    <property type="molecule type" value="Genomic_DNA"/>
</dbReference>
<evidence type="ECO:0000313" key="14">
    <source>
        <dbReference type="Proteomes" id="UP000383932"/>
    </source>
</evidence>
<proteinExistence type="inferred from homology"/>
<comment type="similarity">
    <text evidence="9">Belongs to the helicase family. PIF1 subfamily.</text>
</comment>
<dbReference type="GO" id="GO:0016887">
    <property type="term" value="F:ATP hydrolysis activity"/>
    <property type="evidence" value="ECO:0007669"/>
    <property type="project" value="RHEA"/>
</dbReference>
<feature type="domain" description="USP" evidence="11">
    <location>
        <begin position="1200"/>
        <end position="1954"/>
    </location>
</feature>
<feature type="compositionally biased region" description="Polar residues" evidence="10">
    <location>
        <begin position="2056"/>
        <end position="2069"/>
    </location>
</feature>
<keyword evidence="7 9" id="KW-0496">Mitochondrion</keyword>
<keyword evidence="9" id="KW-0238">DNA-binding</keyword>
<keyword evidence="9" id="KW-0413">Isomerase</keyword>
<gene>
    <name evidence="9" type="primary">PIF1</name>
    <name evidence="13" type="ORF">CTheo_5344</name>
</gene>
<dbReference type="GO" id="GO:0006310">
    <property type="term" value="P:DNA recombination"/>
    <property type="evidence" value="ECO:0007669"/>
    <property type="project" value="UniProtKB-UniRule"/>
</dbReference>
<feature type="domain" description="DUSP" evidence="12">
    <location>
        <begin position="875"/>
        <end position="993"/>
    </location>
</feature>
<dbReference type="Pfam" id="PF06337">
    <property type="entry name" value="DUSP"/>
    <property type="match status" value="1"/>
</dbReference>
<evidence type="ECO:0000259" key="11">
    <source>
        <dbReference type="PROSITE" id="PS50235"/>
    </source>
</evidence>
<dbReference type="OrthoDB" id="292964at2759"/>